<dbReference type="PANTHER" id="PTHR31286">
    <property type="entry name" value="GLYCINE-RICH CELL WALL STRUCTURAL PROTEIN 1.8-LIKE"/>
    <property type="match status" value="1"/>
</dbReference>
<dbReference type="AlphaFoldDB" id="A0A9D3VUK8"/>
<comment type="caution">
    <text evidence="3">The sequence shown here is derived from an EMBL/GenBank/DDBJ whole genome shotgun (WGS) entry which is preliminary data.</text>
</comment>
<feature type="transmembrane region" description="Helical" evidence="2">
    <location>
        <begin position="53"/>
        <end position="69"/>
    </location>
</feature>
<feature type="compositionally biased region" description="Basic residues" evidence="1">
    <location>
        <begin position="355"/>
        <end position="364"/>
    </location>
</feature>
<protein>
    <recommendedName>
        <fullName evidence="5">DUF4283 domain-containing protein</fullName>
    </recommendedName>
</protein>
<reference evidence="3 4" key="1">
    <citation type="journal article" date="2021" name="Plant Biotechnol. J.">
        <title>Multi-omics assisted identification of the key and species-specific regulatory components of drought-tolerant mechanisms in Gossypium stocksii.</title>
        <authorList>
            <person name="Yu D."/>
            <person name="Ke L."/>
            <person name="Zhang D."/>
            <person name="Wu Y."/>
            <person name="Sun Y."/>
            <person name="Mei J."/>
            <person name="Sun J."/>
            <person name="Sun Y."/>
        </authorList>
    </citation>
    <scope>NUCLEOTIDE SEQUENCE [LARGE SCALE GENOMIC DNA]</scope>
    <source>
        <strain evidence="4">cv. E1</strain>
        <tissue evidence="3">Leaf</tissue>
    </source>
</reference>
<feature type="transmembrane region" description="Helical" evidence="2">
    <location>
        <begin position="20"/>
        <end position="41"/>
    </location>
</feature>
<dbReference type="OrthoDB" id="978193at2759"/>
<dbReference type="Proteomes" id="UP000828251">
    <property type="component" value="Unassembled WGS sequence"/>
</dbReference>
<gene>
    <name evidence="3" type="ORF">J1N35_013832</name>
</gene>
<keyword evidence="2" id="KW-1133">Transmembrane helix</keyword>
<accession>A0A9D3VUK8</accession>
<feature type="compositionally biased region" description="Basic and acidic residues" evidence="1">
    <location>
        <begin position="325"/>
        <end position="336"/>
    </location>
</feature>
<organism evidence="3 4">
    <name type="scientific">Gossypium stocksii</name>
    <dbReference type="NCBI Taxonomy" id="47602"/>
    <lineage>
        <taxon>Eukaryota</taxon>
        <taxon>Viridiplantae</taxon>
        <taxon>Streptophyta</taxon>
        <taxon>Embryophyta</taxon>
        <taxon>Tracheophyta</taxon>
        <taxon>Spermatophyta</taxon>
        <taxon>Magnoliopsida</taxon>
        <taxon>eudicotyledons</taxon>
        <taxon>Gunneridae</taxon>
        <taxon>Pentapetalae</taxon>
        <taxon>rosids</taxon>
        <taxon>malvids</taxon>
        <taxon>Malvales</taxon>
        <taxon>Malvaceae</taxon>
        <taxon>Malvoideae</taxon>
        <taxon>Gossypium</taxon>
    </lineage>
</organism>
<evidence type="ECO:0000313" key="3">
    <source>
        <dbReference type="EMBL" id="KAH1096911.1"/>
    </source>
</evidence>
<sequence>MFVYAGYPCVFGGVCVSSVAVRFLVVFIFLFSVPLFLFYILALRRFVCDSGSVWGFLGRFLVGAIVLKVRSRILFHAFFFAHSKVATIEEDINELLAKLNFSEEEAMRVVSTKVGSTSSQGFETWDIGKLMAEGKVNREAMYRVFKSLWFTKEEVNFVSLIGGAILVRFGNEDDRKRILNLSPCCFTSACSIWFPTLKIKSMEEYAFNRSQFWVRVSNIPLEFMDMQMAMEFGNAIREVLAIDWRDRDGGWTEYMRLRVDNSKSNKTDFQYGNWLRAPLGATNQNCGPWRNGIEIITDNKESESASNGMIQETLEVSELKEQVETERVKNAEDESKLSTQQGKRPMRVTREGIGKKKTKRKRIRGTNGEITEESPGRIVRRKLLDCLTPSKATAGEQPR</sequence>
<keyword evidence="2" id="KW-0472">Membrane</keyword>
<name>A0A9D3VUK8_9ROSI</name>
<keyword evidence="2" id="KW-0812">Transmembrane</keyword>
<proteinExistence type="predicted"/>
<dbReference type="InterPro" id="IPR040256">
    <property type="entry name" value="At4g02000-like"/>
</dbReference>
<dbReference type="PANTHER" id="PTHR31286:SF178">
    <property type="entry name" value="DUF4283 DOMAIN-CONTAINING PROTEIN"/>
    <property type="match status" value="1"/>
</dbReference>
<feature type="region of interest" description="Disordered" evidence="1">
    <location>
        <begin position="325"/>
        <end position="376"/>
    </location>
</feature>
<evidence type="ECO:0008006" key="5">
    <source>
        <dbReference type="Google" id="ProtNLM"/>
    </source>
</evidence>
<evidence type="ECO:0000313" key="4">
    <source>
        <dbReference type="Proteomes" id="UP000828251"/>
    </source>
</evidence>
<keyword evidence="4" id="KW-1185">Reference proteome</keyword>
<dbReference type="EMBL" id="JAIQCV010000005">
    <property type="protein sequence ID" value="KAH1096911.1"/>
    <property type="molecule type" value="Genomic_DNA"/>
</dbReference>
<evidence type="ECO:0000256" key="1">
    <source>
        <dbReference type="SAM" id="MobiDB-lite"/>
    </source>
</evidence>
<evidence type="ECO:0000256" key="2">
    <source>
        <dbReference type="SAM" id="Phobius"/>
    </source>
</evidence>